<organism evidence="2 3">
    <name type="scientific">Cohnella lubricantis</name>
    <dbReference type="NCBI Taxonomy" id="2163172"/>
    <lineage>
        <taxon>Bacteria</taxon>
        <taxon>Bacillati</taxon>
        <taxon>Bacillota</taxon>
        <taxon>Bacilli</taxon>
        <taxon>Bacillales</taxon>
        <taxon>Paenibacillaceae</taxon>
        <taxon>Cohnella</taxon>
    </lineage>
</organism>
<evidence type="ECO:0000313" key="2">
    <source>
        <dbReference type="EMBL" id="MBB6677021.1"/>
    </source>
</evidence>
<keyword evidence="3" id="KW-1185">Reference proteome</keyword>
<sequence>MNRHHEESIDKFVALYKDDPAVLAILLGGSLAHGFAKPESDVDIMLIVEESDFQRRKNENELAFSVRENICNYPGGYIDCKVVSLSFMNTIMVNGSDAARYAFQDSKVLWSRIDNLLELVSLITRFPIQDQERRRTRFASQVLAWKWFYSEAVKKDNLYLKYLAIQKITLFACRLILNENQLLYPYHKWLLRVVGNASRKPIDFDKSIEHLLAHHTLDGVNAFCEQVLRFVELDPSSLDWPNQFLHDSEWNWIAHEPPIDDL</sequence>
<dbReference type="SUPFAM" id="SSF81301">
    <property type="entry name" value="Nucleotidyltransferase"/>
    <property type="match status" value="1"/>
</dbReference>
<dbReference type="RefSeq" id="WP_185178310.1">
    <property type="nucleotide sequence ID" value="NZ_CBCSEP010000021.1"/>
</dbReference>
<dbReference type="GO" id="GO:0016779">
    <property type="term" value="F:nucleotidyltransferase activity"/>
    <property type="evidence" value="ECO:0007669"/>
    <property type="project" value="InterPro"/>
</dbReference>
<dbReference type="CDD" id="cd05403">
    <property type="entry name" value="NT_KNTase_like"/>
    <property type="match status" value="1"/>
</dbReference>
<dbReference type="Pfam" id="PF01909">
    <property type="entry name" value="NTP_transf_2"/>
    <property type="match status" value="1"/>
</dbReference>
<dbReference type="Gene3D" id="3.30.460.10">
    <property type="entry name" value="Beta Polymerase, domain 2"/>
    <property type="match status" value="1"/>
</dbReference>
<dbReference type="InterPro" id="IPR002934">
    <property type="entry name" value="Polymerase_NTP_transf_dom"/>
</dbReference>
<reference evidence="2 3" key="1">
    <citation type="submission" date="2020-08" db="EMBL/GenBank/DDBJ databases">
        <title>Cohnella phylogeny.</title>
        <authorList>
            <person name="Dunlap C."/>
        </authorList>
    </citation>
    <scope>NUCLEOTIDE SEQUENCE [LARGE SCALE GENOMIC DNA]</scope>
    <source>
        <strain evidence="2 3">DSM 103658</strain>
    </source>
</reference>
<dbReference type="AlphaFoldDB" id="A0A841TEX6"/>
<comment type="caution">
    <text evidence="2">The sequence shown here is derived from an EMBL/GenBank/DDBJ whole genome shotgun (WGS) entry which is preliminary data.</text>
</comment>
<accession>A0A841TEX6</accession>
<dbReference type="EMBL" id="JACJVN010000026">
    <property type="protein sequence ID" value="MBB6677021.1"/>
    <property type="molecule type" value="Genomic_DNA"/>
</dbReference>
<dbReference type="Proteomes" id="UP000574133">
    <property type="component" value="Unassembled WGS sequence"/>
</dbReference>
<keyword evidence="2" id="KW-0808">Transferase</keyword>
<dbReference type="InterPro" id="IPR043519">
    <property type="entry name" value="NT_sf"/>
</dbReference>
<proteinExistence type="predicted"/>
<feature type="domain" description="Polymerase nucleotidyl transferase" evidence="1">
    <location>
        <begin position="19"/>
        <end position="56"/>
    </location>
</feature>
<gene>
    <name evidence="2" type="ORF">H4Q31_06710</name>
</gene>
<protein>
    <submittedName>
        <fullName evidence="2">Nucleotidyltransferase domain-containing protein</fullName>
    </submittedName>
</protein>
<evidence type="ECO:0000259" key="1">
    <source>
        <dbReference type="Pfam" id="PF01909"/>
    </source>
</evidence>
<name>A0A841TEX6_9BACL</name>
<evidence type="ECO:0000313" key="3">
    <source>
        <dbReference type="Proteomes" id="UP000574133"/>
    </source>
</evidence>